<evidence type="ECO:0000256" key="2">
    <source>
        <dbReference type="SAM" id="Phobius"/>
    </source>
</evidence>
<evidence type="ECO:0000313" key="3">
    <source>
        <dbReference type="EMBL" id="MBO2446556.1"/>
    </source>
</evidence>
<dbReference type="EMBL" id="JAGEOJ010000002">
    <property type="protein sequence ID" value="MBO2446556.1"/>
    <property type="molecule type" value="Genomic_DNA"/>
</dbReference>
<feature type="compositionally biased region" description="Low complexity" evidence="1">
    <location>
        <begin position="210"/>
        <end position="221"/>
    </location>
</feature>
<accession>A0A939T114</accession>
<name>A0A939T114_9ACTN</name>
<feature type="compositionally biased region" description="Low complexity" evidence="1">
    <location>
        <begin position="115"/>
        <end position="148"/>
    </location>
</feature>
<dbReference type="AlphaFoldDB" id="A0A939T114"/>
<feature type="region of interest" description="Disordered" evidence="1">
    <location>
        <begin position="82"/>
        <end position="231"/>
    </location>
</feature>
<sequence length="231" mass="23159">MTTDPHEEHGEILRRALNAEADTVIPSVDGLDQIRARIEQRRQRRFGWAWFTAGWARPILAVGAAVAIAGVGVSAPQTFNLISPAGNKGPSADQRHQPGDGSTEGEQGRPGGTQAGSPPGASPSGTNSSSESPVTISSSPSPSCTPAPAKHGGGSPSKTTTAPSPGATVPGTAATPCPSPSTSTTPPTTPPTSEKPTDKPTENPDPTPSVTPSAASSASSETKSDTGTTTP</sequence>
<feature type="transmembrane region" description="Helical" evidence="2">
    <location>
        <begin position="47"/>
        <end position="73"/>
    </location>
</feature>
<proteinExistence type="predicted"/>
<keyword evidence="2" id="KW-1133">Transmembrane helix</keyword>
<evidence type="ECO:0000313" key="4">
    <source>
        <dbReference type="Proteomes" id="UP000669179"/>
    </source>
</evidence>
<keyword evidence="2" id="KW-0812">Transmembrane</keyword>
<feature type="compositionally biased region" description="Low complexity" evidence="1">
    <location>
        <begin position="170"/>
        <end position="194"/>
    </location>
</feature>
<dbReference type="RefSeq" id="WP_208254149.1">
    <property type="nucleotide sequence ID" value="NZ_JAGEOJ010000002.1"/>
</dbReference>
<reference evidence="3" key="1">
    <citation type="submission" date="2021-03" db="EMBL/GenBank/DDBJ databases">
        <authorList>
            <person name="Kanchanasin P."/>
            <person name="Saeng-In P."/>
            <person name="Phongsopitanun W."/>
            <person name="Yuki M."/>
            <person name="Kudo T."/>
            <person name="Ohkuma M."/>
            <person name="Tanasupawat S."/>
        </authorList>
    </citation>
    <scope>NUCLEOTIDE SEQUENCE</scope>
    <source>
        <strain evidence="3">GKU 128</strain>
    </source>
</reference>
<gene>
    <name evidence="3" type="ORF">J4573_05605</name>
</gene>
<dbReference type="Proteomes" id="UP000669179">
    <property type="component" value="Unassembled WGS sequence"/>
</dbReference>
<organism evidence="3 4">
    <name type="scientific">Actinomadura barringtoniae</name>
    <dbReference type="NCBI Taxonomy" id="1427535"/>
    <lineage>
        <taxon>Bacteria</taxon>
        <taxon>Bacillati</taxon>
        <taxon>Actinomycetota</taxon>
        <taxon>Actinomycetes</taxon>
        <taxon>Streptosporangiales</taxon>
        <taxon>Thermomonosporaceae</taxon>
        <taxon>Actinomadura</taxon>
    </lineage>
</organism>
<protein>
    <submittedName>
        <fullName evidence="3">Uncharacterized protein</fullName>
    </submittedName>
</protein>
<keyword evidence="2" id="KW-0472">Membrane</keyword>
<comment type="caution">
    <text evidence="3">The sequence shown here is derived from an EMBL/GenBank/DDBJ whole genome shotgun (WGS) entry which is preliminary data.</text>
</comment>
<evidence type="ECO:0000256" key="1">
    <source>
        <dbReference type="SAM" id="MobiDB-lite"/>
    </source>
</evidence>
<keyword evidence="4" id="KW-1185">Reference proteome</keyword>